<evidence type="ECO:0000313" key="1">
    <source>
        <dbReference type="EMBL" id="WIA22592.1"/>
    </source>
</evidence>
<accession>A0ABY8UQL6</accession>
<gene>
    <name evidence="1" type="ORF">OEZ85_001021</name>
</gene>
<reference evidence="1 2" key="1">
    <citation type="submission" date="2023-05" db="EMBL/GenBank/DDBJ databases">
        <title>A 100% complete, gapless, phased diploid assembly of the Scenedesmus obliquus UTEX 3031 genome.</title>
        <authorList>
            <person name="Biondi T.C."/>
            <person name="Hanschen E.R."/>
            <person name="Kwon T."/>
            <person name="Eng W."/>
            <person name="Kruse C.P.S."/>
            <person name="Koehler S.I."/>
            <person name="Kunde Y."/>
            <person name="Gleasner C.D."/>
            <person name="You Mak K.T."/>
            <person name="Polle J."/>
            <person name="Hovde B.T."/>
            <person name="Starkenburg S.R."/>
        </authorList>
    </citation>
    <scope>NUCLEOTIDE SEQUENCE [LARGE SCALE GENOMIC DNA]</scope>
    <source>
        <strain evidence="1 2">DOE0152z</strain>
    </source>
</reference>
<sequence>MSDEEQTTSMLSITAPEILKAIAEATWDQGAACRRLRGTSSQLRALLPATFPQPILIILPAEEVVAAVQLELSVLGGVRGPREGLSQLAASLSEVDSRLHSFSFCELLLGKHQPAVGHSRLAVRGVTWDYRSSCSITALQGIEALSSMQQQQQQQQHLPGQLRALALRFDWVSCQLPMVPGGTSVGLSQLLTFLQANAPQLQQLKVAAGQTRPILDWHVPLLLRMPQLRKLEAFVGTDVAGEIAARFKQQQQLAGASAAAAAATAPPQQQQLSEVLAAMQGMQQHLLQAARYARQVHRLAGGHIAAAAPEEDAELVAAQQPGTAIDQAMALALKHANQLLNHPGCSALTGMSAAAAAQLRQGLAAGSCGCVELHREWKDVAVAEFSADQVTNQAAAKVQAASTTTR</sequence>
<keyword evidence="2" id="KW-1185">Reference proteome</keyword>
<proteinExistence type="predicted"/>
<name>A0ABY8UQL6_TETOB</name>
<dbReference type="EMBL" id="CP126222">
    <property type="protein sequence ID" value="WIA22592.1"/>
    <property type="molecule type" value="Genomic_DNA"/>
</dbReference>
<dbReference type="Proteomes" id="UP001244341">
    <property type="component" value="Chromosome 15b"/>
</dbReference>
<protein>
    <submittedName>
        <fullName evidence="1">Uncharacterized protein</fullName>
    </submittedName>
</protein>
<organism evidence="1 2">
    <name type="scientific">Tetradesmus obliquus</name>
    <name type="common">Green alga</name>
    <name type="synonym">Acutodesmus obliquus</name>
    <dbReference type="NCBI Taxonomy" id="3088"/>
    <lineage>
        <taxon>Eukaryota</taxon>
        <taxon>Viridiplantae</taxon>
        <taxon>Chlorophyta</taxon>
        <taxon>core chlorophytes</taxon>
        <taxon>Chlorophyceae</taxon>
        <taxon>CS clade</taxon>
        <taxon>Sphaeropleales</taxon>
        <taxon>Scenedesmaceae</taxon>
        <taxon>Tetradesmus</taxon>
    </lineage>
</organism>
<evidence type="ECO:0000313" key="2">
    <source>
        <dbReference type="Proteomes" id="UP001244341"/>
    </source>
</evidence>